<evidence type="ECO:0000259" key="10">
    <source>
        <dbReference type="SMART" id="SM01320"/>
    </source>
</evidence>
<keyword evidence="3 8" id="KW-0812">Transmembrane</keyword>
<feature type="transmembrane region" description="Helical" evidence="8">
    <location>
        <begin position="347"/>
        <end position="376"/>
    </location>
</feature>
<evidence type="ECO:0000256" key="4">
    <source>
        <dbReference type="ARBA" id="ARBA00022729"/>
    </source>
</evidence>
<dbReference type="PANTHER" id="PTHR31145:SF2">
    <property type="entry name" value="FLAVIN CARRIER PROTEIN 2"/>
    <property type="match status" value="1"/>
</dbReference>
<dbReference type="STRING" id="946122.A0A0C2SRB2"/>
<evidence type="ECO:0000256" key="7">
    <source>
        <dbReference type="SAM" id="MobiDB-lite"/>
    </source>
</evidence>
<feature type="transmembrane region" description="Helical" evidence="8">
    <location>
        <begin position="486"/>
        <end position="506"/>
    </location>
</feature>
<feature type="region of interest" description="Disordered" evidence="7">
    <location>
        <begin position="608"/>
        <end position="654"/>
    </location>
</feature>
<dbReference type="InterPro" id="IPR032800">
    <property type="entry name" value="TRP_N"/>
</dbReference>
<evidence type="ECO:0000313" key="11">
    <source>
        <dbReference type="EMBL" id="KIL65850.1"/>
    </source>
</evidence>
<dbReference type="EMBL" id="KN818239">
    <property type="protein sequence ID" value="KIL65850.1"/>
    <property type="molecule type" value="Genomic_DNA"/>
</dbReference>
<evidence type="ECO:0000256" key="5">
    <source>
        <dbReference type="ARBA" id="ARBA00022989"/>
    </source>
</evidence>
<accession>A0A0C2SRB2</accession>
<dbReference type="InterPro" id="IPR010308">
    <property type="entry name" value="TRP_C"/>
</dbReference>
<dbReference type="OrthoDB" id="2115177at2759"/>
<gene>
    <name evidence="11" type="ORF">M378DRAFT_104287</name>
</gene>
<protein>
    <recommendedName>
        <fullName evidence="10">ML-like domain-containing protein</fullName>
    </recommendedName>
</protein>
<dbReference type="Pfam" id="PF06011">
    <property type="entry name" value="TRP"/>
    <property type="match status" value="1"/>
</dbReference>
<feature type="transmembrane region" description="Helical" evidence="8">
    <location>
        <begin position="543"/>
        <end position="561"/>
    </location>
</feature>
<evidence type="ECO:0000313" key="12">
    <source>
        <dbReference type="Proteomes" id="UP000054549"/>
    </source>
</evidence>
<comment type="similarity">
    <text evidence="2">Belongs to the transient receptor potential (TRP) ion channel family.</text>
</comment>
<feature type="signal peptide" evidence="9">
    <location>
        <begin position="1"/>
        <end position="21"/>
    </location>
</feature>
<feature type="domain" description="ML-like" evidence="10">
    <location>
        <begin position="24"/>
        <end position="166"/>
    </location>
</feature>
<feature type="region of interest" description="Disordered" evidence="7">
    <location>
        <begin position="725"/>
        <end position="752"/>
    </location>
</feature>
<evidence type="ECO:0000256" key="2">
    <source>
        <dbReference type="ARBA" id="ARBA00010642"/>
    </source>
</evidence>
<name>A0A0C2SRB2_AMAMK</name>
<feature type="transmembrane region" description="Helical" evidence="8">
    <location>
        <begin position="397"/>
        <end position="422"/>
    </location>
</feature>
<feature type="compositionally biased region" description="Basic and acidic residues" evidence="7">
    <location>
        <begin position="737"/>
        <end position="746"/>
    </location>
</feature>
<dbReference type="InParanoid" id="A0A0C2SRB2"/>
<feature type="transmembrane region" description="Helical" evidence="8">
    <location>
        <begin position="512"/>
        <end position="531"/>
    </location>
</feature>
<dbReference type="GO" id="GO:0016020">
    <property type="term" value="C:membrane"/>
    <property type="evidence" value="ECO:0007669"/>
    <property type="project" value="UniProtKB-SubCell"/>
</dbReference>
<keyword evidence="12" id="KW-1185">Reference proteome</keyword>
<comment type="subcellular location">
    <subcellularLocation>
        <location evidence="1">Membrane</location>
        <topology evidence="1">Multi-pass membrane protein</topology>
    </subcellularLocation>
</comment>
<dbReference type="FunCoup" id="A0A0C2SRB2">
    <property type="interactions" value="14"/>
</dbReference>
<evidence type="ECO:0000256" key="1">
    <source>
        <dbReference type="ARBA" id="ARBA00004141"/>
    </source>
</evidence>
<evidence type="ECO:0000256" key="6">
    <source>
        <dbReference type="ARBA" id="ARBA00023136"/>
    </source>
</evidence>
<dbReference type="Proteomes" id="UP000054549">
    <property type="component" value="Unassembled WGS sequence"/>
</dbReference>
<dbReference type="SMART" id="SM01320">
    <property type="entry name" value="TRP_N"/>
    <property type="match status" value="1"/>
</dbReference>
<feature type="chain" id="PRO_5002155799" description="ML-like domain-containing protein" evidence="9">
    <location>
        <begin position="22"/>
        <end position="752"/>
    </location>
</feature>
<keyword evidence="4 9" id="KW-0732">Signal</keyword>
<proteinExistence type="inferred from homology"/>
<feature type="compositionally biased region" description="Polar residues" evidence="7">
    <location>
        <begin position="609"/>
        <end position="623"/>
    </location>
</feature>
<feature type="transmembrane region" description="Helical" evidence="8">
    <location>
        <begin position="428"/>
        <end position="450"/>
    </location>
</feature>
<reference evidence="11 12" key="1">
    <citation type="submission" date="2014-04" db="EMBL/GenBank/DDBJ databases">
        <title>Evolutionary Origins and Diversification of the Mycorrhizal Mutualists.</title>
        <authorList>
            <consortium name="DOE Joint Genome Institute"/>
            <consortium name="Mycorrhizal Genomics Consortium"/>
            <person name="Kohler A."/>
            <person name="Kuo A."/>
            <person name="Nagy L.G."/>
            <person name="Floudas D."/>
            <person name="Copeland A."/>
            <person name="Barry K.W."/>
            <person name="Cichocki N."/>
            <person name="Veneault-Fourrey C."/>
            <person name="LaButti K."/>
            <person name="Lindquist E.A."/>
            <person name="Lipzen A."/>
            <person name="Lundell T."/>
            <person name="Morin E."/>
            <person name="Murat C."/>
            <person name="Riley R."/>
            <person name="Ohm R."/>
            <person name="Sun H."/>
            <person name="Tunlid A."/>
            <person name="Henrissat B."/>
            <person name="Grigoriev I.V."/>
            <person name="Hibbett D.S."/>
            <person name="Martin F."/>
        </authorList>
    </citation>
    <scope>NUCLEOTIDE SEQUENCE [LARGE SCALE GENOMIC DNA]</scope>
    <source>
        <strain evidence="11 12">Koide BX008</strain>
    </source>
</reference>
<evidence type="ECO:0000256" key="3">
    <source>
        <dbReference type="ARBA" id="ARBA00022692"/>
    </source>
</evidence>
<feature type="compositionally biased region" description="Polar residues" evidence="7">
    <location>
        <begin position="725"/>
        <end position="736"/>
    </location>
</feature>
<feature type="transmembrane region" description="Helical" evidence="8">
    <location>
        <begin position="573"/>
        <end position="595"/>
    </location>
</feature>
<dbReference type="AlphaFoldDB" id="A0A0C2SRB2"/>
<evidence type="ECO:0000256" key="8">
    <source>
        <dbReference type="SAM" id="Phobius"/>
    </source>
</evidence>
<evidence type="ECO:0000256" key="9">
    <source>
        <dbReference type="SAM" id="SignalP"/>
    </source>
</evidence>
<keyword evidence="5 8" id="KW-1133">Transmembrane helix</keyword>
<dbReference type="GO" id="GO:0055085">
    <property type="term" value="P:transmembrane transport"/>
    <property type="evidence" value="ECO:0007669"/>
    <property type="project" value="TreeGrafter"/>
</dbReference>
<keyword evidence="6 8" id="KW-0472">Membrane</keyword>
<dbReference type="InterPro" id="IPR040241">
    <property type="entry name" value="TRP_Flc/Pkd2-like"/>
</dbReference>
<sequence>MLARLQAALFTFFFLASVVYSREEVLFTSSVTYCNPPETLLIQQLDVIYFASNQSVSFNISAASVQANVNVTANLFLNVYGLNPVNYTIDLCSIFNGALCPLPMYNFTGADTLSLPKSLGVAGRIPTIAYKIPDLEGFAQLTLTEVGTGKVRACVQATLSNGWSTHQPAVEWLTGAFALAASLLAIWKSFSPGSLGPFLLLDLFYLYQTIATTALLNLNYPSVYRSFTLNFAWAMGFFPSTEIQSSINRMRHMTGGSLADSSTGSAISLVNRKLSPYNADAQTLVARATRSALRLISPVVNKIYLGTADFSTSDQGEVQTVTASSSNVLQAGVPIYVNSLNISTANAFMTIFFVIMMLTAILLAVLSLIYLILFIFTKRQNPKKRSFWIELLEDYPCYVRAWVLRLCLIILLPTLIFVFYQWTLKDSWLSILLSVFTFLGVLALVIYPVISTLRLALNFYPSSIYSERRFYAAHGPLYARYRVSRFYFFAPTLLAILLKSIFVAFAKDRGDVQVAGIIAIEGLLLLSLCLLRPFRTRSEDVFSIIQAAVRFLCTSLLVAFLESLNVNAIKRVVFGFIVIVIFSLAVLVAFARIVIELLSGSVKLPFPRSASSSPNQLNQSGSAGTIEKTKSSDSWDPEQGLGRPINPTPDHAVPLERGLSPYNFSAVASPEPSIGPCTSRRDSGTMTVGSLLPSRWSVSLSPPGSPASSSAHHHSYLRTMSQLSSLPHTPATTASHYSDEQSELHQHSSHGH</sequence>
<dbReference type="GO" id="GO:0009272">
    <property type="term" value="P:fungal-type cell wall biogenesis"/>
    <property type="evidence" value="ECO:0007669"/>
    <property type="project" value="TreeGrafter"/>
</dbReference>
<dbReference type="Pfam" id="PF14558">
    <property type="entry name" value="TRP_N"/>
    <property type="match status" value="1"/>
</dbReference>
<organism evidence="11 12">
    <name type="scientific">Amanita muscaria (strain Koide BX008)</name>
    <dbReference type="NCBI Taxonomy" id="946122"/>
    <lineage>
        <taxon>Eukaryota</taxon>
        <taxon>Fungi</taxon>
        <taxon>Dikarya</taxon>
        <taxon>Basidiomycota</taxon>
        <taxon>Agaricomycotina</taxon>
        <taxon>Agaricomycetes</taxon>
        <taxon>Agaricomycetidae</taxon>
        <taxon>Agaricales</taxon>
        <taxon>Pluteineae</taxon>
        <taxon>Amanitaceae</taxon>
        <taxon>Amanita</taxon>
    </lineage>
</organism>
<dbReference type="HOGENOM" id="CLU_013753_1_0_1"/>
<dbReference type="PANTHER" id="PTHR31145">
    <property type="entry name" value="INTEGRAL MEMBRANE PROTEIN (AFU_ORTHOLOGUE AFUA_7G01610)"/>
    <property type="match status" value="1"/>
</dbReference>